<accession>A0ABU1IJV1</accession>
<dbReference type="PANTHER" id="PTHR21237:SF23">
    <property type="entry name" value="GRPE PROTEIN HOMOLOG, MITOCHONDRIAL"/>
    <property type="match status" value="1"/>
</dbReference>
<protein>
    <recommendedName>
        <fullName evidence="3 4">Protein GrpE</fullName>
    </recommendedName>
    <alternativeName>
        <fullName evidence="3">HSP-70 cofactor</fullName>
    </alternativeName>
</protein>
<evidence type="ECO:0000256" key="1">
    <source>
        <dbReference type="ARBA" id="ARBA00009054"/>
    </source>
</evidence>
<dbReference type="Pfam" id="PF01025">
    <property type="entry name" value="GrpE"/>
    <property type="match status" value="1"/>
</dbReference>
<dbReference type="EMBL" id="JAVDQG010000002">
    <property type="protein sequence ID" value="MDR6225065.1"/>
    <property type="molecule type" value="Genomic_DNA"/>
</dbReference>
<evidence type="ECO:0000256" key="5">
    <source>
        <dbReference type="RuleBase" id="RU004478"/>
    </source>
</evidence>
<dbReference type="Proteomes" id="UP001185012">
    <property type="component" value="Unassembled WGS sequence"/>
</dbReference>
<dbReference type="SUPFAM" id="SSF58014">
    <property type="entry name" value="Coiled-coil domain of nucleotide exchange factor GrpE"/>
    <property type="match status" value="1"/>
</dbReference>
<dbReference type="RefSeq" id="WP_309863234.1">
    <property type="nucleotide sequence ID" value="NZ_JAVDQG010000002.1"/>
</dbReference>
<evidence type="ECO:0000256" key="6">
    <source>
        <dbReference type="SAM" id="MobiDB-lite"/>
    </source>
</evidence>
<organism evidence="7 8">
    <name type="scientific">Desmospora profundinema</name>
    <dbReference type="NCBI Taxonomy" id="1571184"/>
    <lineage>
        <taxon>Bacteria</taxon>
        <taxon>Bacillati</taxon>
        <taxon>Bacillota</taxon>
        <taxon>Bacilli</taxon>
        <taxon>Bacillales</taxon>
        <taxon>Thermoactinomycetaceae</taxon>
        <taxon>Desmospora</taxon>
    </lineage>
</organism>
<reference evidence="7 8" key="1">
    <citation type="submission" date="2023-07" db="EMBL/GenBank/DDBJ databases">
        <title>Genomic Encyclopedia of Type Strains, Phase IV (KMG-IV): sequencing the most valuable type-strain genomes for metagenomic binning, comparative biology and taxonomic classification.</title>
        <authorList>
            <person name="Goeker M."/>
        </authorList>
    </citation>
    <scope>NUCLEOTIDE SEQUENCE [LARGE SCALE GENOMIC DNA]</scope>
    <source>
        <strain evidence="7 8">DSM 45903</strain>
    </source>
</reference>
<evidence type="ECO:0000256" key="3">
    <source>
        <dbReference type="HAMAP-Rule" id="MF_01151"/>
    </source>
</evidence>
<dbReference type="PANTHER" id="PTHR21237">
    <property type="entry name" value="GRPE PROTEIN"/>
    <property type="match status" value="1"/>
</dbReference>
<dbReference type="InterPro" id="IPR000740">
    <property type="entry name" value="GrpE"/>
</dbReference>
<name>A0ABU1IJV1_9BACL</name>
<evidence type="ECO:0000256" key="4">
    <source>
        <dbReference type="RuleBase" id="RU000639"/>
    </source>
</evidence>
<dbReference type="NCBIfam" id="NF010738">
    <property type="entry name" value="PRK14140.1"/>
    <property type="match status" value="1"/>
</dbReference>
<keyword evidence="3" id="KW-0963">Cytoplasm</keyword>
<evidence type="ECO:0000313" key="8">
    <source>
        <dbReference type="Proteomes" id="UP001185012"/>
    </source>
</evidence>
<evidence type="ECO:0000313" key="7">
    <source>
        <dbReference type="EMBL" id="MDR6225065.1"/>
    </source>
</evidence>
<dbReference type="PROSITE" id="PS01071">
    <property type="entry name" value="GRPE"/>
    <property type="match status" value="1"/>
</dbReference>
<feature type="compositionally biased region" description="Basic and acidic residues" evidence="6">
    <location>
        <begin position="11"/>
        <end position="37"/>
    </location>
</feature>
<evidence type="ECO:0000256" key="2">
    <source>
        <dbReference type="ARBA" id="ARBA00023186"/>
    </source>
</evidence>
<comment type="caution">
    <text evidence="7">The sequence shown here is derived from an EMBL/GenBank/DDBJ whole genome shotgun (WGS) entry which is preliminary data.</text>
</comment>
<dbReference type="InterPro" id="IPR009012">
    <property type="entry name" value="GrpE_head"/>
</dbReference>
<keyword evidence="2 3" id="KW-0143">Chaperone</keyword>
<comment type="similarity">
    <text evidence="1 3 5">Belongs to the GrpE family.</text>
</comment>
<comment type="subcellular location">
    <subcellularLocation>
        <location evidence="3">Cytoplasm</location>
    </subcellularLocation>
</comment>
<dbReference type="InterPro" id="IPR013805">
    <property type="entry name" value="GrpE_CC"/>
</dbReference>
<dbReference type="SUPFAM" id="SSF51064">
    <property type="entry name" value="Head domain of nucleotide exchange factor GrpE"/>
    <property type="match status" value="1"/>
</dbReference>
<keyword evidence="3 4" id="KW-0346">Stress response</keyword>
<dbReference type="HAMAP" id="MF_01151">
    <property type="entry name" value="GrpE"/>
    <property type="match status" value="1"/>
</dbReference>
<dbReference type="Gene3D" id="3.90.20.20">
    <property type="match status" value="1"/>
</dbReference>
<keyword evidence="8" id="KW-1185">Reference proteome</keyword>
<dbReference type="CDD" id="cd00446">
    <property type="entry name" value="GrpE"/>
    <property type="match status" value="1"/>
</dbReference>
<sequence length="251" mass="28260">MTAQDPNQGDYRPRTARELRKMKEAEERRKVEEEAAKAQEQGETAPLHSQEEVPTPPPQAPQAEAPGSVHANEVPGPVPATDPEELRQLREQTEALQKEAEENRQLTEELKKRMEEAQEQVLRARADLENFRRRSRKDREEAVKYAAVPMLESLLPVLDNLERALAAGGSNGDDSLHQGVEMVYRQLIQSLENHGLSVIEAKGLPFNPHEHNAVMEVEAEGVEAGTVVEELQKGYRYHDRVIRPSMVKVSS</sequence>
<comment type="function">
    <text evidence="3 4">Participates actively in the response to hyperosmotic and heat shock by preventing the aggregation of stress-denatured proteins, in association with DnaK and GrpE. It is the nucleotide exchange factor for DnaK and may function as a thermosensor. Unfolded proteins bind initially to DnaJ; upon interaction with the DnaJ-bound protein, DnaK hydrolyzes its bound ATP, resulting in the formation of a stable complex. GrpE releases ADP from DnaK; ATP binding to DnaK triggers the release of the substrate protein, thus completing the reaction cycle. Several rounds of ATP-dependent interactions between DnaJ, DnaK and GrpE are required for fully efficient folding.</text>
</comment>
<proteinExistence type="inferred from homology"/>
<gene>
    <name evidence="3" type="primary">grpE</name>
    <name evidence="7" type="ORF">JOE21_001056</name>
</gene>
<feature type="region of interest" description="Disordered" evidence="6">
    <location>
        <begin position="1"/>
        <end position="87"/>
    </location>
</feature>
<dbReference type="PRINTS" id="PR00773">
    <property type="entry name" value="GRPEPROTEIN"/>
</dbReference>
<dbReference type="Gene3D" id="2.30.22.10">
    <property type="entry name" value="Head domain of nucleotide exchange factor GrpE"/>
    <property type="match status" value="1"/>
</dbReference>
<comment type="subunit">
    <text evidence="3">Homodimer.</text>
</comment>